<evidence type="ECO:0000313" key="2">
    <source>
        <dbReference type="Proteomes" id="UP000051084"/>
    </source>
</evidence>
<evidence type="ECO:0000313" key="1">
    <source>
        <dbReference type="EMBL" id="KRL91854.1"/>
    </source>
</evidence>
<dbReference type="PATRIC" id="fig|1423742.4.peg.647"/>
<dbReference type="Proteomes" id="UP000051084">
    <property type="component" value="Unassembled WGS sequence"/>
</dbReference>
<dbReference type="AlphaFoldDB" id="A0A0R1UEW7"/>
<proteinExistence type="predicted"/>
<dbReference type="OrthoDB" id="2048198at2"/>
<comment type="caution">
    <text evidence="1">The sequence shown here is derived from an EMBL/GenBank/DDBJ whole genome shotgun (WGS) entry which is preliminary data.</text>
</comment>
<dbReference type="EMBL" id="AZGC01000067">
    <property type="protein sequence ID" value="KRL91854.1"/>
    <property type="molecule type" value="Genomic_DNA"/>
</dbReference>
<organism evidence="1 2">
    <name type="scientific">Limosilactobacillus equigenerosi DSM 18793 = JCM 14505</name>
    <dbReference type="NCBI Taxonomy" id="1423742"/>
    <lineage>
        <taxon>Bacteria</taxon>
        <taxon>Bacillati</taxon>
        <taxon>Bacillota</taxon>
        <taxon>Bacilli</taxon>
        <taxon>Lactobacillales</taxon>
        <taxon>Lactobacillaceae</taxon>
        <taxon>Limosilactobacillus</taxon>
    </lineage>
</organism>
<gene>
    <name evidence="1" type="ORF">FC21_GL000624</name>
</gene>
<dbReference type="RefSeq" id="WP_054653980.1">
    <property type="nucleotide sequence ID" value="NZ_AZGC01000067.1"/>
</dbReference>
<reference evidence="1 2" key="1">
    <citation type="journal article" date="2015" name="Genome Announc.">
        <title>Expanding the biotechnology potential of lactobacilli through comparative genomics of 213 strains and associated genera.</title>
        <authorList>
            <person name="Sun Z."/>
            <person name="Harris H.M."/>
            <person name="McCann A."/>
            <person name="Guo C."/>
            <person name="Argimon S."/>
            <person name="Zhang W."/>
            <person name="Yang X."/>
            <person name="Jeffery I.B."/>
            <person name="Cooney J.C."/>
            <person name="Kagawa T.F."/>
            <person name="Liu W."/>
            <person name="Song Y."/>
            <person name="Salvetti E."/>
            <person name="Wrobel A."/>
            <person name="Rasinkangas P."/>
            <person name="Parkhill J."/>
            <person name="Rea M.C."/>
            <person name="O'Sullivan O."/>
            <person name="Ritari J."/>
            <person name="Douillard F.P."/>
            <person name="Paul Ross R."/>
            <person name="Yang R."/>
            <person name="Briner A.E."/>
            <person name="Felis G.E."/>
            <person name="de Vos W.M."/>
            <person name="Barrangou R."/>
            <person name="Klaenhammer T.R."/>
            <person name="Caufield P.W."/>
            <person name="Cui Y."/>
            <person name="Zhang H."/>
            <person name="O'Toole P.W."/>
        </authorList>
    </citation>
    <scope>NUCLEOTIDE SEQUENCE [LARGE SCALE GENOMIC DNA]</scope>
    <source>
        <strain evidence="1 2">DSM 18793</strain>
    </source>
</reference>
<accession>A0A0R1UEW7</accession>
<keyword evidence="2" id="KW-1185">Reference proteome</keyword>
<dbReference type="STRING" id="417373.GCA_001570685_01454"/>
<protein>
    <submittedName>
        <fullName evidence="1">Uncharacterized protein</fullName>
    </submittedName>
</protein>
<name>A0A0R1UEW7_9LACO</name>
<sequence length="129" mass="14623">MAYLTFNDYKSMGGLVVQANFDRLEQSAEYAINNATRDYFRLHSLDDEPDKFVVDDFKRAVYEQIEYINYLGGGQSYTQADNSFKSISIGRLSMTPGGNKDNSTTQARNGLCREAYELLGKHGLLWRGV</sequence>